<dbReference type="Gene3D" id="3.50.50.60">
    <property type="entry name" value="FAD/NAD(P)-binding domain"/>
    <property type="match status" value="1"/>
</dbReference>
<dbReference type="AlphaFoldDB" id="A0AAC8Q2F3"/>
<organism evidence="1 3">
    <name type="scientific">Archangium gephyra</name>
    <dbReference type="NCBI Taxonomy" id="48"/>
    <lineage>
        <taxon>Bacteria</taxon>
        <taxon>Pseudomonadati</taxon>
        <taxon>Myxococcota</taxon>
        <taxon>Myxococcia</taxon>
        <taxon>Myxococcales</taxon>
        <taxon>Cystobacterineae</taxon>
        <taxon>Archangiaceae</taxon>
        <taxon>Archangium</taxon>
    </lineage>
</organism>
<dbReference type="Proteomes" id="UP000035579">
    <property type="component" value="Chromosome"/>
</dbReference>
<evidence type="ECO:0000313" key="4">
    <source>
        <dbReference type="Proteomes" id="UP000256345"/>
    </source>
</evidence>
<dbReference type="Pfam" id="PF04820">
    <property type="entry name" value="Trp_halogenase"/>
    <property type="match status" value="1"/>
</dbReference>
<reference evidence="1 3" key="1">
    <citation type="submission" date="2015-05" db="EMBL/GenBank/DDBJ databases">
        <title>Genome assembly of Archangium gephyra DSM 2261.</title>
        <authorList>
            <person name="Sharma G."/>
            <person name="Subramanian S."/>
        </authorList>
    </citation>
    <scope>NUCLEOTIDE SEQUENCE [LARGE SCALE GENOMIC DNA]</scope>
    <source>
        <strain evidence="1 3">DSM 2261</strain>
    </source>
</reference>
<dbReference type="EMBL" id="QUMU01000009">
    <property type="protein sequence ID" value="REG27801.1"/>
    <property type="molecule type" value="Genomic_DNA"/>
</dbReference>
<dbReference type="InterPro" id="IPR036188">
    <property type="entry name" value="FAD/NAD-bd_sf"/>
</dbReference>
<protein>
    <submittedName>
        <fullName evidence="1">Dehydrogenase flavoprotein LodB</fullName>
    </submittedName>
    <submittedName>
        <fullName evidence="2">Flavin-dependent dehydrogenase</fullName>
    </submittedName>
</protein>
<reference evidence="2 4" key="2">
    <citation type="submission" date="2018-08" db="EMBL/GenBank/DDBJ databases">
        <title>Genomic Encyclopedia of Archaeal and Bacterial Type Strains, Phase II (KMG-II): from individual species to whole genera.</title>
        <authorList>
            <person name="Goeker M."/>
        </authorList>
    </citation>
    <scope>NUCLEOTIDE SEQUENCE [LARGE SCALE GENOMIC DNA]</scope>
    <source>
        <strain evidence="2 4">DSM 2261</strain>
    </source>
</reference>
<dbReference type="GO" id="GO:0004497">
    <property type="term" value="F:monooxygenase activity"/>
    <property type="evidence" value="ECO:0007669"/>
    <property type="project" value="InterPro"/>
</dbReference>
<evidence type="ECO:0000313" key="1">
    <source>
        <dbReference type="EMBL" id="AKI99668.1"/>
    </source>
</evidence>
<dbReference type="PANTHER" id="PTHR43747">
    <property type="entry name" value="FAD-BINDING PROTEIN"/>
    <property type="match status" value="1"/>
</dbReference>
<name>A0AAC8Q2F3_9BACT</name>
<sequence length="359" mass="38898">MLGGGPAGAVAARALALLGVPVSLLEARAGDTFKVGEGLPPAARPLLRRLGLWERFEADGHLPSYGNASAWGTSRLLETDFIRDPNGHGWHLDRARFDGLLREAAREAGAQVHPATRVTGCEPREGGGFRLSLEEGGELEATWVVDCTGRTGWLARRQGARRLWEDHLVAFVTRQAPGPDTRDEDSRTVLEATVDGWWYTARLPSRERVVVYLTDPGTDPARRARTPGGFLELLRETEHLGAMTLGRGYTPPEAVHAQAAGSSRLAPVWGAGWVAAGDAAASFDPLSSQGILAAMDSGQRVAEALKAHLDGDGEALGRYAQRVDAVYASYLRNRTRYYGMERRFADSPFWKSRAHPGSP</sequence>
<evidence type="ECO:0000313" key="2">
    <source>
        <dbReference type="EMBL" id="REG27801.1"/>
    </source>
</evidence>
<evidence type="ECO:0000313" key="3">
    <source>
        <dbReference type="Proteomes" id="UP000035579"/>
    </source>
</evidence>
<dbReference type="EMBL" id="CP011509">
    <property type="protein sequence ID" value="AKI99668.1"/>
    <property type="molecule type" value="Genomic_DNA"/>
</dbReference>
<dbReference type="SUPFAM" id="SSF51905">
    <property type="entry name" value="FAD/NAD(P)-binding domain"/>
    <property type="match status" value="1"/>
</dbReference>
<dbReference type="InterPro" id="IPR006905">
    <property type="entry name" value="Flavin_halogenase"/>
</dbReference>
<proteinExistence type="predicted"/>
<dbReference type="Proteomes" id="UP000256345">
    <property type="component" value="Unassembled WGS sequence"/>
</dbReference>
<dbReference type="Gene3D" id="3.30.9.100">
    <property type="match status" value="1"/>
</dbReference>
<dbReference type="InterPro" id="IPR050816">
    <property type="entry name" value="Flavin-dep_Halogenase_NPB"/>
</dbReference>
<dbReference type="PANTHER" id="PTHR43747:SF1">
    <property type="entry name" value="SLR1998 PROTEIN"/>
    <property type="match status" value="1"/>
</dbReference>
<keyword evidence="4" id="KW-1185">Reference proteome</keyword>
<gene>
    <name evidence="1" type="ORF">AA314_01295</name>
    <name evidence="2" type="ORF">ATI61_109138</name>
</gene>
<accession>A0AAC8Q2F3</accession>
<dbReference type="KEGG" id="age:AA314_01295"/>